<reference evidence="3" key="1">
    <citation type="journal article" date="2017" name="Genome Biol.">
        <title>Comparative genomics reveals high biological diversity and specific adaptations in the industrially and medically important fungal genus Aspergillus.</title>
        <authorList>
            <person name="de Vries R.P."/>
            <person name="Riley R."/>
            <person name="Wiebenga A."/>
            <person name="Aguilar-Osorio G."/>
            <person name="Amillis S."/>
            <person name="Uchima C.A."/>
            <person name="Anderluh G."/>
            <person name="Asadollahi M."/>
            <person name="Askin M."/>
            <person name="Barry K."/>
            <person name="Battaglia E."/>
            <person name="Bayram O."/>
            <person name="Benocci T."/>
            <person name="Braus-Stromeyer S.A."/>
            <person name="Caldana C."/>
            <person name="Canovas D."/>
            <person name="Cerqueira G.C."/>
            <person name="Chen F."/>
            <person name="Chen W."/>
            <person name="Choi C."/>
            <person name="Clum A."/>
            <person name="Dos Santos R.A."/>
            <person name="Damasio A.R."/>
            <person name="Diallinas G."/>
            <person name="Emri T."/>
            <person name="Fekete E."/>
            <person name="Flipphi M."/>
            <person name="Freyberg S."/>
            <person name="Gallo A."/>
            <person name="Gournas C."/>
            <person name="Habgood R."/>
            <person name="Hainaut M."/>
            <person name="Harispe M.L."/>
            <person name="Henrissat B."/>
            <person name="Hilden K.S."/>
            <person name="Hope R."/>
            <person name="Hossain A."/>
            <person name="Karabika E."/>
            <person name="Karaffa L."/>
            <person name="Karanyi Z."/>
            <person name="Krasevec N."/>
            <person name="Kuo A."/>
            <person name="Kusch H."/>
            <person name="LaButti K."/>
            <person name="Lagendijk E.L."/>
            <person name="Lapidus A."/>
            <person name="Levasseur A."/>
            <person name="Lindquist E."/>
            <person name="Lipzen A."/>
            <person name="Logrieco A.F."/>
            <person name="MacCabe A."/>
            <person name="Maekelae M.R."/>
            <person name="Malavazi I."/>
            <person name="Melin P."/>
            <person name="Meyer V."/>
            <person name="Mielnichuk N."/>
            <person name="Miskei M."/>
            <person name="Molnar A.P."/>
            <person name="Mule G."/>
            <person name="Ngan C.Y."/>
            <person name="Orejas M."/>
            <person name="Orosz E."/>
            <person name="Ouedraogo J.P."/>
            <person name="Overkamp K.M."/>
            <person name="Park H.-S."/>
            <person name="Perrone G."/>
            <person name="Piumi F."/>
            <person name="Punt P.J."/>
            <person name="Ram A.F."/>
            <person name="Ramon A."/>
            <person name="Rauscher S."/>
            <person name="Record E."/>
            <person name="Riano-Pachon D.M."/>
            <person name="Robert V."/>
            <person name="Roehrig J."/>
            <person name="Ruller R."/>
            <person name="Salamov A."/>
            <person name="Salih N.S."/>
            <person name="Samson R.A."/>
            <person name="Sandor E."/>
            <person name="Sanguinetti M."/>
            <person name="Schuetze T."/>
            <person name="Sepcic K."/>
            <person name="Shelest E."/>
            <person name="Sherlock G."/>
            <person name="Sophianopoulou V."/>
            <person name="Squina F.M."/>
            <person name="Sun H."/>
            <person name="Susca A."/>
            <person name="Todd R.B."/>
            <person name="Tsang A."/>
            <person name="Unkles S.E."/>
            <person name="van de Wiele N."/>
            <person name="van Rossen-Uffink D."/>
            <person name="Oliveira J.V."/>
            <person name="Vesth T.C."/>
            <person name="Visser J."/>
            <person name="Yu J.-H."/>
            <person name="Zhou M."/>
            <person name="Andersen M.R."/>
            <person name="Archer D.B."/>
            <person name="Baker S.E."/>
            <person name="Benoit I."/>
            <person name="Brakhage A.A."/>
            <person name="Braus G.H."/>
            <person name="Fischer R."/>
            <person name="Frisvad J.C."/>
            <person name="Goldman G.H."/>
            <person name="Houbraken J."/>
            <person name="Oakley B."/>
            <person name="Pocsi I."/>
            <person name="Scazzocchio C."/>
            <person name="Seiboth B."/>
            <person name="vanKuyk P.A."/>
            <person name="Wortman J."/>
            <person name="Dyer P.S."/>
            <person name="Grigoriev I.V."/>
        </authorList>
    </citation>
    <scope>NUCLEOTIDE SEQUENCE [LARGE SCALE GENOMIC DNA]</scope>
    <source>
        <strain evidence="3">DTO 134E9</strain>
    </source>
</reference>
<sequence length="136" mass="15451">MKHRKSNQRSQTAIRGKVGKGGVGVLRTWRAQRDAGCIESRLLRGIHLDRGARAMRFEQDEIIKDGRSGIRPEDGENRKRGEVESEERGMRECSNEIPRPKEQELSGRGEALLKQRRMALPAAASSGMERREKDEE</sequence>
<evidence type="ECO:0000313" key="3">
    <source>
        <dbReference type="Proteomes" id="UP000184383"/>
    </source>
</evidence>
<keyword evidence="3" id="KW-1185">Reference proteome</keyword>
<dbReference type="GeneID" id="63748641"/>
<dbReference type="Proteomes" id="UP000184383">
    <property type="component" value="Unassembled WGS sequence"/>
</dbReference>
<organism evidence="2 3">
    <name type="scientific">Aspergillus wentii DTO 134E9</name>
    <dbReference type="NCBI Taxonomy" id="1073089"/>
    <lineage>
        <taxon>Eukaryota</taxon>
        <taxon>Fungi</taxon>
        <taxon>Dikarya</taxon>
        <taxon>Ascomycota</taxon>
        <taxon>Pezizomycotina</taxon>
        <taxon>Eurotiomycetes</taxon>
        <taxon>Eurotiomycetidae</taxon>
        <taxon>Eurotiales</taxon>
        <taxon>Aspergillaceae</taxon>
        <taxon>Aspergillus</taxon>
        <taxon>Aspergillus subgen. Cremei</taxon>
    </lineage>
</organism>
<evidence type="ECO:0000313" key="2">
    <source>
        <dbReference type="EMBL" id="OJJ36499.1"/>
    </source>
</evidence>
<proteinExistence type="predicted"/>
<dbReference type="EMBL" id="KV878211">
    <property type="protein sequence ID" value="OJJ36499.1"/>
    <property type="molecule type" value="Genomic_DNA"/>
</dbReference>
<dbReference type="AlphaFoldDB" id="A0A1L9RNH3"/>
<feature type="compositionally biased region" description="Basic and acidic residues" evidence="1">
    <location>
        <begin position="64"/>
        <end position="113"/>
    </location>
</feature>
<feature type="region of interest" description="Disordered" evidence="1">
    <location>
        <begin position="64"/>
        <end position="136"/>
    </location>
</feature>
<name>A0A1L9RNH3_ASPWE</name>
<gene>
    <name evidence="2" type="ORF">ASPWEDRAFT_25964</name>
</gene>
<evidence type="ECO:0000256" key="1">
    <source>
        <dbReference type="SAM" id="MobiDB-lite"/>
    </source>
</evidence>
<dbReference type="RefSeq" id="XP_040690175.1">
    <property type="nucleotide sequence ID" value="XM_040832793.1"/>
</dbReference>
<feature type="region of interest" description="Disordered" evidence="1">
    <location>
        <begin position="1"/>
        <end position="21"/>
    </location>
</feature>
<accession>A0A1L9RNH3</accession>
<protein>
    <submittedName>
        <fullName evidence="2">Uncharacterized protein</fullName>
    </submittedName>
</protein>
<dbReference type="VEuPathDB" id="FungiDB:ASPWEDRAFT_25964"/>